<protein>
    <submittedName>
        <fullName evidence="2">Type III secretion system HrpB7-like protein</fullName>
    </submittedName>
</protein>
<dbReference type="AlphaFoldDB" id="A0A2P5KAF1"/>
<keyword evidence="1" id="KW-0175">Coiled coil</keyword>
<keyword evidence="3" id="KW-1185">Reference proteome</keyword>
<dbReference type="Pfam" id="PF09486">
    <property type="entry name" value="HrpB7"/>
    <property type="match status" value="1"/>
</dbReference>
<evidence type="ECO:0000313" key="2">
    <source>
        <dbReference type="EMBL" id="PPB83697.1"/>
    </source>
</evidence>
<proteinExistence type="predicted"/>
<feature type="coiled-coil region" evidence="1">
    <location>
        <begin position="86"/>
        <end position="162"/>
    </location>
</feature>
<organism evidence="2 3">
    <name type="scientific">Mycetohabitans endofungorum</name>
    <dbReference type="NCBI Taxonomy" id="417203"/>
    <lineage>
        <taxon>Bacteria</taxon>
        <taxon>Pseudomonadati</taxon>
        <taxon>Pseudomonadota</taxon>
        <taxon>Betaproteobacteria</taxon>
        <taxon>Burkholderiales</taxon>
        <taxon>Burkholderiaceae</taxon>
        <taxon>Mycetohabitans</taxon>
    </lineage>
</organism>
<sequence length="173" mass="20193">MRGSDRRITALRRAVARRKRIEDELREMLAWQRDEQATLLHSCEDKGNEIERERDVVRAHEERIAQMMIGSSCFSIAEMQASMRYMDLVTDRIRVLQRELAALEQQYREKTDEISRTAQAIASNRGRIDVCERRIGVLRRKLDELASDIADEETEEAALARARNHIRLGTGRR</sequence>
<gene>
    <name evidence="2" type="ORF">B0O95_10688</name>
</gene>
<evidence type="ECO:0000256" key="1">
    <source>
        <dbReference type="SAM" id="Coils"/>
    </source>
</evidence>
<dbReference type="InterPro" id="IPR013392">
    <property type="entry name" value="T3SS_HrpB7"/>
</dbReference>
<dbReference type="OrthoDB" id="9097165at2"/>
<name>A0A2P5KAF1_9BURK</name>
<evidence type="ECO:0000313" key="3">
    <source>
        <dbReference type="Proteomes" id="UP000243096"/>
    </source>
</evidence>
<dbReference type="Proteomes" id="UP000243096">
    <property type="component" value="Unassembled WGS sequence"/>
</dbReference>
<reference evidence="2 3" key="1">
    <citation type="submission" date="2018-01" db="EMBL/GenBank/DDBJ databases">
        <title>Genomic Encyclopedia of Type Strains, Phase III (KMG-III): the genomes of soil and plant-associated and newly described type strains.</title>
        <authorList>
            <person name="Whitman W."/>
        </authorList>
    </citation>
    <scope>NUCLEOTIDE SEQUENCE [LARGE SCALE GENOMIC DNA]</scope>
    <source>
        <strain evidence="2 3">HKI456</strain>
    </source>
</reference>
<dbReference type="EMBL" id="PRDW01000006">
    <property type="protein sequence ID" value="PPB83697.1"/>
    <property type="molecule type" value="Genomic_DNA"/>
</dbReference>
<comment type="caution">
    <text evidence="2">The sequence shown here is derived from an EMBL/GenBank/DDBJ whole genome shotgun (WGS) entry which is preliminary data.</text>
</comment>
<accession>A0A2P5KAF1</accession>